<sequence>MIGLTIEDSDFGKLFLTKSLERTDELQNRLANYTVFEILMVELDDL</sequence>
<reference evidence="1 2" key="1">
    <citation type="submission" date="2018-02" db="EMBL/GenBank/DDBJ databases">
        <title>Subsurface microbial communities from deep shales in Ohio and West Virginia, USA.</title>
        <authorList>
            <person name="Wrighton K."/>
        </authorList>
    </citation>
    <scope>NUCLEOTIDE SEQUENCE [LARGE SCALE GENOMIC DNA]</scope>
    <source>
        <strain evidence="1 2">OWC-G53F</strain>
    </source>
</reference>
<proteinExistence type="predicted"/>
<name>A0A2S6H4M1_9GAMM</name>
<organism evidence="1 2">
    <name type="scientific">Methylobacter tundripaludum</name>
    <dbReference type="NCBI Taxonomy" id="173365"/>
    <lineage>
        <taxon>Bacteria</taxon>
        <taxon>Pseudomonadati</taxon>
        <taxon>Pseudomonadota</taxon>
        <taxon>Gammaproteobacteria</taxon>
        <taxon>Methylococcales</taxon>
        <taxon>Methylococcaceae</taxon>
        <taxon>Methylobacter</taxon>
    </lineage>
</organism>
<protein>
    <submittedName>
        <fullName evidence="1">Uncharacterized protein</fullName>
    </submittedName>
</protein>
<dbReference type="AlphaFoldDB" id="A0A2S6H4M1"/>
<gene>
    <name evidence="1" type="ORF">B0F88_104129</name>
</gene>
<keyword evidence="2" id="KW-1185">Reference proteome</keyword>
<evidence type="ECO:0000313" key="2">
    <source>
        <dbReference type="Proteomes" id="UP000238071"/>
    </source>
</evidence>
<evidence type="ECO:0000313" key="1">
    <source>
        <dbReference type="EMBL" id="PPK72336.1"/>
    </source>
</evidence>
<dbReference type="Proteomes" id="UP000238071">
    <property type="component" value="Unassembled WGS sequence"/>
</dbReference>
<accession>A0A2S6H4M1</accession>
<comment type="caution">
    <text evidence="1">The sequence shown here is derived from an EMBL/GenBank/DDBJ whole genome shotgun (WGS) entry which is preliminary data.</text>
</comment>
<dbReference type="EMBL" id="PTIY01000004">
    <property type="protein sequence ID" value="PPK72336.1"/>
    <property type="molecule type" value="Genomic_DNA"/>
</dbReference>